<sequence length="317" mass="32139">MNFKRLKLEGDGALARDASNLASVLSRLHALLATPSAGKGLDEVLEELQSTTTGSTHAAAAWKAIAGAQEKLQAAIVGLQMSVDSCTPPAGYQPPQAGDETYVRGLLSYAHRLSYSSAAPLGYQPGQPLYFFKPPAPQEAEMRVSQLHTFNREWEARQLAVRQQAAGTAATDAQPQQETVAPPVELPGATGGDLAATAAQLGLDVQQLLASMPAGWKPGDPLPPAAGSAGGASAAAAAAAAGLPSATAAPAAAAATAAAGAGPPRQREEVLADERAPAVAPPVLTGIFLDDFGQYTYDVSSSEGGASDDDSDSDGSD</sequence>
<gene>
    <name evidence="7" type="ORF">D9Q98_001843</name>
</gene>
<keyword evidence="5" id="KW-0539">Nucleus</keyword>
<reference evidence="7" key="1">
    <citation type="journal article" date="2019" name="Plant J.">
        <title>Chlorella vulgaris genome assembly and annotation reveals the molecular basis for metabolic acclimation to high light conditions.</title>
        <authorList>
            <person name="Cecchin M."/>
            <person name="Marcolungo L."/>
            <person name="Rossato M."/>
            <person name="Girolomoni L."/>
            <person name="Cosentino E."/>
            <person name="Cuine S."/>
            <person name="Li-Beisson Y."/>
            <person name="Delledonne M."/>
            <person name="Ballottari M."/>
        </authorList>
    </citation>
    <scope>NUCLEOTIDE SEQUENCE</scope>
    <source>
        <strain evidence="7">211/11P</strain>
    </source>
</reference>
<comment type="similarity">
    <text evidence="2">Belongs to the Mediator complex subunit 4 family.</text>
</comment>
<evidence type="ECO:0000313" key="7">
    <source>
        <dbReference type="EMBL" id="KAI3435785.1"/>
    </source>
</evidence>
<comment type="subcellular location">
    <subcellularLocation>
        <location evidence="1">Nucleus</location>
    </subcellularLocation>
</comment>
<feature type="compositionally biased region" description="Acidic residues" evidence="6">
    <location>
        <begin position="306"/>
        <end position="317"/>
    </location>
</feature>
<dbReference type="EMBL" id="SIDB01000002">
    <property type="protein sequence ID" value="KAI3435785.1"/>
    <property type="molecule type" value="Genomic_DNA"/>
</dbReference>
<reference evidence="7" key="2">
    <citation type="submission" date="2020-11" db="EMBL/GenBank/DDBJ databases">
        <authorList>
            <person name="Cecchin M."/>
            <person name="Marcolungo L."/>
            <person name="Rossato M."/>
            <person name="Girolomoni L."/>
            <person name="Cosentino E."/>
            <person name="Cuine S."/>
            <person name="Li-Beisson Y."/>
            <person name="Delledonne M."/>
            <person name="Ballottari M."/>
        </authorList>
    </citation>
    <scope>NUCLEOTIDE SEQUENCE</scope>
    <source>
        <strain evidence="7">211/11P</strain>
        <tissue evidence="7">Whole cell</tissue>
    </source>
</reference>
<feature type="region of interest" description="Disordered" evidence="6">
    <location>
        <begin position="298"/>
        <end position="317"/>
    </location>
</feature>
<dbReference type="GO" id="GO:0003712">
    <property type="term" value="F:transcription coregulator activity"/>
    <property type="evidence" value="ECO:0007669"/>
    <property type="project" value="InterPro"/>
</dbReference>
<feature type="compositionally biased region" description="Low complexity" evidence="6">
    <location>
        <begin position="163"/>
        <end position="177"/>
    </location>
</feature>
<keyword evidence="4" id="KW-0804">Transcription</keyword>
<dbReference type="InterPro" id="IPR019258">
    <property type="entry name" value="Mediator_Med4"/>
</dbReference>
<evidence type="ECO:0000256" key="1">
    <source>
        <dbReference type="ARBA" id="ARBA00004123"/>
    </source>
</evidence>
<accession>A0A9D4TVP4</accession>
<evidence type="ECO:0000256" key="5">
    <source>
        <dbReference type="ARBA" id="ARBA00023242"/>
    </source>
</evidence>
<dbReference type="Proteomes" id="UP001055712">
    <property type="component" value="Unassembled WGS sequence"/>
</dbReference>
<keyword evidence="3" id="KW-0805">Transcription regulation</keyword>
<name>A0A9D4TVP4_CHLVU</name>
<comment type="caution">
    <text evidence="7">The sequence shown here is derived from an EMBL/GenBank/DDBJ whole genome shotgun (WGS) entry which is preliminary data.</text>
</comment>
<dbReference type="GO" id="GO:0006357">
    <property type="term" value="P:regulation of transcription by RNA polymerase II"/>
    <property type="evidence" value="ECO:0007669"/>
    <property type="project" value="InterPro"/>
</dbReference>
<evidence type="ECO:0000256" key="3">
    <source>
        <dbReference type="ARBA" id="ARBA00023015"/>
    </source>
</evidence>
<dbReference type="GO" id="GO:0070847">
    <property type="term" value="C:core mediator complex"/>
    <property type="evidence" value="ECO:0007669"/>
    <property type="project" value="TreeGrafter"/>
</dbReference>
<evidence type="ECO:0008006" key="9">
    <source>
        <dbReference type="Google" id="ProtNLM"/>
    </source>
</evidence>
<protein>
    <recommendedName>
        <fullName evidence="9">Mediator complex subunit 4</fullName>
    </recommendedName>
</protein>
<dbReference type="AlphaFoldDB" id="A0A9D4TVP4"/>
<dbReference type="GO" id="GO:0016592">
    <property type="term" value="C:mediator complex"/>
    <property type="evidence" value="ECO:0007669"/>
    <property type="project" value="InterPro"/>
</dbReference>
<evidence type="ECO:0000313" key="8">
    <source>
        <dbReference type="Proteomes" id="UP001055712"/>
    </source>
</evidence>
<proteinExistence type="inferred from homology"/>
<evidence type="ECO:0000256" key="2">
    <source>
        <dbReference type="ARBA" id="ARBA00009626"/>
    </source>
</evidence>
<evidence type="ECO:0000256" key="6">
    <source>
        <dbReference type="SAM" id="MobiDB-lite"/>
    </source>
</evidence>
<dbReference type="OrthoDB" id="515880at2759"/>
<dbReference type="PANTHER" id="PTHR13208:SF2">
    <property type="entry name" value="MEDIATOR OF RNA POLYMERASE II TRANSCRIPTION SUBUNIT 4"/>
    <property type="match status" value="1"/>
</dbReference>
<dbReference type="PANTHER" id="PTHR13208">
    <property type="entry name" value="MEDIATOR OF RNA POLYMERASE II TRANSCRIPTION SUBUNIT 4"/>
    <property type="match status" value="1"/>
</dbReference>
<organism evidence="7 8">
    <name type="scientific">Chlorella vulgaris</name>
    <name type="common">Green alga</name>
    <dbReference type="NCBI Taxonomy" id="3077"/>
    <lineage>
        <taxon>Eukaryota</taxon>
        <taxon>Viridiplantae</taxon>
        <taxon>Chlorophyta</taxon>
        <taxon>core chlorophytes</taxon>
        <taxon>Trebouxiophyceae</taxon>
        <taxon>Chlorellales</taxon>
        <taxon>Chlorellaceae</taxon>
        <taxon>Chlorella clade</taxon>
        <taxon>Chlorella</taxon>
    </lineage>
</organism>
<feature type="region of interest" description="Disordered" evidence="6">
    <location>
        <begin position="161"/>
        <end position="189"/>
    </location>
</feature>
<evidence type="ECO:0000256" key="4">
    <source>
        <dbReference type="ARBA" id="ARBA00023163"/>
    </source>
</evidence>
<keyword evidence="8" id="KW-1185">Reference proteome</keyword>